<dbReference type="EMBL" id="KI537036">
    <property type="protein sequence ID" value="ESR34810.1"/>
    <property type="molecule type" value="Genomic_DNA"/>
</dbReference>
<dbReference type="STRING" id="85681.V4S7K6"/>
<dbReference type="SMART" id="SM01373">
    <property type="entry name" value="MAGE"/>
    <property type="match status" value="1"/>
</dbReference>
<dbReference type="Pfam" id="PF01454">
    <property type="entry name" value="MAGE"/>
    <property type="match status" value="1"/>
</dbReference>
<evidence type="ECO:0000259" key="1">
    <source>
        <dbReference type="SMART" id="SM01373"/>
    </source>
</evidence>
<dbReference type="OMA" id="EDILWHH"/>
<dbReference type="InterPro" id="IPR041898">
    <property type="entry name" value="MAGE_WH1"/>
</dbReference>
<dbReference type="InParanoid" id="V4S7K6"/>
<organism evidence="2 3">
    <name type="scientific">Citrus clementina</name>
    <name type="common">Clementine</name>
    <name type="synonym">Citrus deliciosa x Citrus sinensis</name>
    <dbReference type="NCBI Taxonomy" id="85681"/>
    <lineage>
        <taxon>Eukaryota</taxon>
        <taxon>Viridiplantae</taxon>
        <taxon>Streptophyta</taxon>
        <taxon>Embryophyta</taxon>
        <taxon>Tracheophyta</taxon>
        <taxon>Spermatophyta</taxon>
        <taxon>Magnoliopsida</taxon>
        <taxon>eudicotyledons</taxon>
        <taxon>Gunneridae</taxon>
        <taxon>Pentapetalae</taxon>
        <taxon>rosids</taxon>
        <taxon>malvids</taxon>
        <taxon>Sapindales</taxon>
        <taxon>Rutaceae</taxon>
        <taxon>Aurantioideae</taxon>
        <taxon>Citrus</taxon>
    </lineage>
</organism>
<dbReference type="AlphaFoldDB" id="V4S7K6"/>
<dbReference type="InterPro" id="IPR037445">
    <property type="entry name" value="MAGE"/>
</dbReference>
<accession>V4S7K6</accession>
<dbReference type="GO" id="GO:0005634">
    <property type="term" value="C:nucleus"/>
    <property type="evidence" value="ECO:0007669"/>
    <property type="project" value="TreeGrafter"/>
</dbReference>
<reference evidence="2 3" key="1">
    <citation type="submission" date="2013-10" db="EMBL/GenBank/DDBJ databases">
        <authorList>
            <consortium name="International Citrus Genome Consortium"/>
            <person name="Jenkins J."/>
            <person name="Schmutz J."/>
            <person name="Prochnik S."/>
            <person name="Rokhsar D."/>
            <person name="Gmitter F."/>
            <person name="Ollitrault P."/>
            <person name="Machado M."/>
            <person name="Talon M."/>
            <person name="Wincker P."/>
            <person name="Jaillon O."/>
            <person name="Morgante M."/>
        </authorList>
    </citation>
    <scope>NUCLEOTIDE SEQUENCE</scope>
    <source>
        <strain evidence="3">cv. Clemenules</strain>
    </source>
</reference>
<name>V4S7K6_CITCL</name>
<dbReference type="KEGG" id="cic:CICLE_v10006681mg"/>
<feature type="domain" description="MAGE" evidence="1">
    <location>
        <begin position="8"/>
        <end position="160"/>
    </location>
</feature>
<dbReference type="InterPro" id="IPR002190">
    <property type="entry name" value="MHD_dom"/>
</dbReference>
<dbReference type="Gramene" id="ESR34810">
    <property type="protein sequence ID" value="ESR34810"/>
    <property type="gene ID" value="CICLE_v10006681mg"/>
</dbReference>
<evidence type="ECO:0000313" key="2">
    <source>
        <dbReference type="EMBL" id="ESR34810.1"/>
    </source>
</evidence>
<dbReference type="eggNOG" id="KOG4562">
    <property type="taxonomic scope" value="Eukaryota"/>
</dbReference>
<dbReference type="PANTHER" id="PTHR11736:SF14">
    <property type="entry name" value="NSE3 HOMOLOG, SMC5-SMC6 COMPLEX COMPONENT"/>
    <property type="match status" value="1"/>
</dbReference>
<protein>
    <recommendedName>
        <fullName evidence="1">MAGE domain-containing protein</fullName>
    </recommendedName>
</protein>
<dbReference type="Gene3D" id="1.10.10.1200">
    <property type="entry name" value="MAGE homology domain, winged helix WH1 motif"/>
    <property type="match status" value="1"/>
</dbReference>
<sequence length="181" mass="20567">MADATQDFSQFDISKEEIDKLVAKVCAIPAHVINAAKEKLSNAFGYELRELLRYRPSSATQRHSTQQTDVAKAKSYVLISQLPAEVYKKYVEDENSARLSSFTFVVISIVHLARGKTPEDILWHHFETYLQKDKVNGPKGNTLFYVLAERALDRPVSEKMKEYISEIDSKEVVPVDVDEAE</sequence>
<keyword evidence="3" id="KW-1185">Reference proteome</keyword>
<proteinExistence type="predicted"/>
<gene>
    <name evidence="2" type="ORF">CICLE_v10006681mg</name>
</gene>
<dbReference type="Proteomes" id="UP000030687">
    <property type="component" value="Unassembled WGS sequence"/>
</dbReference>
<evidence type="ECO:0000313" key="3">
    <source>
        <dbReference type="Proteomes" id="UP000030687"/>
    </source>
</evidence>
<dbReference type="PANTHER" id="PTHR11736">
    <property type="entry name" value="MELANOMA-ASSOCIATED ANTIGEN MAGE ANTIGEN"/>
    <property type="match status" value="1"/>
</dbReference>